<keyword evidence="1" id="KW-0805">Transcription regulation</keyword>
<dbReference type="InterPro" id="IPR036390">
    <property type="entry name" value="WH_DNA-bd_sf"/>
</dbReference>
<dbReference type="InterPro" id="IPR036388">
    <property type="entry name" value="WH-like_DNA-bd_sf"/>
</dbReference>
<keyword evidence="3" id="KW-0804">Transcription</keyword>
<gene>
    <name evidence="6" type="ORF">GCM10023147_42280</name>
</gene>
<dbReference type="Proteomes" id="UP001500635">
    <property type="component" value="Unassembled WGS sequence"/>
</dbReference>
<reference evidence="7" key="1">
    <citation type="journal article" date="2019" name="Int. J. Syst. Evol. Microbiol.">
        <title>The Global Catalogue of Microorganisms (GCM) 10K type strain sequencing project: providing services to taxonomists for standard genome sequencing and annotation.</title>
        <authorList>
            <consortium name="The Broad Institute Genomics Platform"/>
            <consortium name="The Broad Institute Genome Sequencing Center for Infectious Disease"/>
            <person name="Wu L."/>
            <person name="Ma J."/>
        </authorList>
    </citation>
    <scope>NUCLEOTIDE SEQUENCE [LARGE SCALE GENOMIC DNA]</scope>
    <source>
        <strain evidence="7">JCM 17688</strain>
    </source>
</reference>
<feature type="domain" description="HTH hxlR-type" evidence="5">
    <location>
        <begin position="26"/>
        <end position="117"/>
    </location>
</feature>
<dbReference type="PROSITE" id="PS51118">
    <property type="entry name" value="HTH_HXLR"/>
    <property type="match status" value="1"/>
</dbReference>
<evidence type="ECO:0000259" key="5">
    <source>
        <dbReference type="PROSITE" id="PS51118"/>
    </source>
</evidence>
<dbReference type="InterPro" id="IPR011991">
    <property type="entry name" value="ArsR-like_HTH"/>
</dbReference>
<dbReference type="SUPFAM" id="SSF46785">
    <property type="entry name" value="Winged helix' DNA-binding domain"/>
    <property type="match status" value="1"/>
</dbReference>
<evidence type="ECO:0000256" key="4">
    <source>
        <dbReference type="SAM" id="MobiDB-lite"/>
    </source>
</evidence>
<evidence type="ECO:0000256" key="2">
    <source>
        <dbReference type="ARBA" id="ARBA00023125"/>
    </source>
</evidence>
<keyword evidence="2" id="KW-0238">DNA-binding</keyword>
<proteinExistence type="predicted"/>
<evidence type="ECO:0000313" key="7">
    <source>
        <dbReference type="Proteomes" id="UP001500635"/>
    </source>
</evidence>
<evidence type="ECO:0000256" key="1">
    <source>
        <dbReference type="ARBA" id="ARBA00023015"/>
    </source>
</evidence>
<dbReference type="PANTHER" id="PTHR33204">
    <property type="entry name" value="TRANSCRIPTIONAL REGULATOR, MARR FAMILY"/>
    <property type="match status" value="1"/>
</dbReference>
<accession>A0ABP8K7X8</accession>
<evidence type="ECO:0000256" key="3">
    <source>
        <dbReference type="ARBA" id="ARBA00023163"/>
    </source>
</evidence>
<dbReference type="EMBL" id="BAABFR010000093">
    <property type="protein sequence ID" value="GAA4402070.1"/>
    <property type="molecule type" value="Genomic_DNA"/>
</dbReference>
<dbReference type="Pfam" id="PF01638">
    <property type="entry name" value="HxlR"/>
    <property type="match status" value="1"/>
</dbReference>
<dbReference type="PANTHER" id="PTHR33204:SF37">
    <property type="entry name" value="HTH-TYPE TRANSCRIPTIONAL REGULATOR YODB"/>
    <property type="match status" value="1"/>
</dbReference>
<sequence>MDDGVQEDRRGGPLPGRPVRGSESGRPVMAAFDLLGRRWALSILWELRFGQVRFSGLRDRIDGMSPSTLSQRLTELTEARIVTPTATGYRLTVHGRSLLLALGPLELWAQTWAHATGD</sequence>
<comment type="caution">
    <text evidence="6">The sequence shown here is derived from an EMBL/GenBank/DDBJ whole genome shotgun (WGS) entry which is preliminary data.</text>
</comment>
<dbReference type="Gene3D" id="1.10.10.10">
    <property type="entry name" value="Winged helix-like DNA-binding domain superfamily/Winged helix DNA-binding domain"/>
    <property type="match status" value="1"/>
</dbReference>
<evidence type="ECO:0000313" key="6">
    <source>
        <dbReference type="EMBL" id="GAA4402070.1"/>
    </source>
</evidence>
<dbReference type="InterPro" id="IPR002577">
    <property type="entry name" value="HTH_HxlR"/>
</dbReference>
<keyword evidence="7" id="KW-1185">Reference proteome</keyword>
<name>A0ABP8K7X8_9ACTN</name>
<feature type="compositionally biased region" description="Basic and acidic residues" evidence="4">
    <location>
        <begin position="1"/>
        <end position="11"/>
    </location>
</feature>
<protein>
    <recommendedName>
        <fullName evidence="5">HTH hxlR-type domain-containing protein</fullName>
    </recommendedName>
</protein>
<dbReference type="RefSeq" id="WP_344999807.1">
    <property type="nucleotide sequence ID" value="NZ_BAABFR010000093.1"/>
</dbReference>
<organism evidence="6 7">
    <name type="scientific">Tsukamurella soli</name>
    <dbReference type="NCBI Taxonomy" id="644556"/>
    <lineage>
        <taxon>Bacteria</taxon>
        <taxon>Bacillati</taxon>
        <taxon>Actinomycetota</taxon>
        <taxon>Actinomycetes</taxon>
        <taxon>Mycobacteriales</taxon>
        <taxon>Tsukamurellaceae</taxon>
        <taxon>Tsukamurella</taxon>
    </lineage>
</organism>
<feature type="region of interest" description="Disordered" evidence="4">
    <location>
        <begin position="1"/>
        <end position="24"/>
    </location>
</feature>
<dbReference type="CDD" id="cd00090">
    <property type="entry name" value="HTH_ARSR"/>
    <property type="match status" value="1"/>
</dbReference>